<reference evidence="6" key="1">
    <citation type="submission" date="2016-10" db="EMBL/GenBank/DDBJ databases">
        <authorList>
            <person name="Varghese N."/>
            <person name="Submissions S."/>
        </authorList>
    </citation>
    <scope>NUCLEOTIDE SEQUENCE [LARGE SCALE GENOMIC DNA]</scope>
    <source>
        <strain evidence="6">LMG 26416</strain>
    </source>
</reference>
<evidence type="ECO:0000256" key="3">
    <source>
        <dbReference type="SAM" id="MobiDB-lite"/>
    </source>
</evidence>
<dbReference type="GO" id="GO:0006303">
    <property type="term" value="P:double-strand break repair via nonhomologous end joining"/>
    <property type="evidence" value="ECO:0007669"/>
    <property type="project" value="UniProtKB-UniRule"/>
</dbReference>
<feature type="region of interest" description="Disordered" evidence="3">
    <location>
        <begin position="232"/>
        <end position="340"/>
    </location>
</feature>
<keyword evidence="2" id="KW-0234">DNA repair</keyword>
<dbReference type="GO" id="GO:0006310">
    <property type="term" value="P:DNA recombination"/>
    <property type="evidence" value="ECO:0007669"/>
    <property type="project" value="UniProtKB-KW"/>
</dbReference>
<dbReference type="GO" id="GO:0003690">
    <property type="term" value="F:double-stranded DNA binding"/>
    <property type="evidence" value="ECO:0007669"/>
    <property type="project" value="UniProtKB-UniRule"/>
</dbReference>
<evidence type="ECO:0000256" key="1">
    <source>
        <dbReference type="ARBA" id="ARBA00023125"/>
    </source>
</evidence>
<sequence>MPRAIWKGAISFGLVYVPVEVYPATRATHTSFNLLDRRSLDPVGYRQINKRTGKEVARKDIVRGYEYEKDRYVVVSDDEIAAASPESTQTVDIVTFVEAPAVSFLYLDTPYYLAPDRRGDKAYALLRDALAASGKIGIAQVVLHSKQHLAALVPAGPVLALNTLRWADEVRAVDELGKLPGSAKAAGISAREMEMARKLIDDMSATWDPADYHDTFHDEILALIDRKVREGKTTEVEPVETQAPQRRSADIVDLSELLKRSLGQRRGGDAANDGARRSAREAASDEESPDDDANAPAANGRSTRRRTKTATRGEPPDAPASASAARSRNGGTPKRSRRAA</sequence>
<comment type="function">
    <text evidence="2">With LigD forms a non-homologous end joining (NHEJ) DNA repair enzyme, which repairs dsDNA breaks with reduced fidelity. Binds linear dsDNA with 5'- and 3'- overhangs but not closed circular dsDNA nor ssDNA. Recruits and stimulates the ligase activity of LigD.</text>
</comment>
<feature type="compositionally biased region" description="Acidic residues" evidence="3">
    <location>
        <begin position="284"/>
        <end position="293"/>
    </location>
</feature>
<comment type="subunit">
    <text evidence="2">Homodimer. Interacts with LigD.</text>
</comment>
<dbReference type="PIRSF" id="PIRSF006493">
    <property type="entry name" value="Prok_Ku"/>
    <property type="match status" value="1"/>
</dbReference>
<dbReference type="STRING" id="416943.SAMN05445871_1807"/>
<dbReference type="SUPFAM" id="SSF100939">
    <property type="entry name" value="SPOC domain-like"/>
    <property type="match status" value="1"/>
</dbReference>
<keyword evidence="6" id="KW-1185">Reference proteome</keyword>
<dbReference type="AlphaFoldDB" id="A0A1H7J209"/>
<dbReference type="RefSeq" id="WP_090544144.1">
    <property type="nucleotide sequence ID" value="NZ_FNSR01000001.1"/>
</dbReference>
<keyword evidence="1 2" id="KW-0238">DNA-binding</keyword>
<dbReference type="CDD" id="cd00789">
    <property type="entry name" value="KU_like"/>
    <property type="match status" value="1"/>
</dbReference>
<dbReference type="HAMAP" id="MF_01875">
    <property type="entry name" value="Prokaryotic_Ku"/>
    <property type="match status" value="1"/>
</dbReference>
<evidence type="ECO:0000313" key="6">
    <source>
        <dbReference type="Proteomes" id="UP000199120"/>
    </source>
</evidence>
<accession>A0A1H7J209</accession>
<dbReference type="Pfam" id="PF02735">
    <property type="entry name" value="Ku"/>
    <property type="match status" value="1"/>
</dbReference>
<dbReference type="EMBL" id="FOAJ01000003">
    <property type="protein sequence ID" value="SEK68801.1"/>
    <property type="molecule type" value="Genomic_DNA"/>
</dbReference>
<proteinExistence type="inferred from homology"/>
<evidence type="ECO:0000259" key="4">
    <source>
        <dbReference type="SMART" id="SM00559"/>
    </source>
</evidence>
<keyword evidence="2" id="KW-0227">DNA damage</keyword>
<dbReference type="OrthoDB" id="9795084at2"/>
<evidence type="ECO:0000256" key="2">
    <source>
        <dbReference type="HAMAP-Rule" id="MF_01875"/>
    </source>
</evidence>
<dbReference type="PANTHER" id="PTHR41251:SF1">
    <property type="entry name" value="NON-HOMOLOGOUS END JOINING PROTEIN KU"/>
    <property type="match status" value="1"/>
</dbReference>
<dbReference type="SMART" id="SM00559">
    <property type="entry name" value="Ku78"/>
    <property type="match status" value="1"/>
</dbReference>
<dbReference type="PANTHER" id="PTHR41251">
    <property type="entry name" value="NON-HOMOLOGOUS END JOINING PROTEIN KU"/>
    <property type="match status" value="1"/>
</dbReference>
<gene>
    <name evidence="2" type="primary">ku</name>
    <name evidence="5" type="ORF">SAMN05192542_103112</name>
</gene>
<feature type="compositionally biased region" description="Low complexity" evidence="3">
    <location>
        <begin position="319"/>
        <end position="328"/>
    </location>
</feature>
<dbReference type="InterPro" id="IPR016194">
    <property type="entry name" value="SPOC-like_C_dom_sf"/>
</dbReference>
<evidence type="ECO:0000313" key="5">
    <source>
        <dbReference type="EMBL" id="SEK68801.1"/>
    </source>
</evidence>
<feature type="domain" description="Ku" evidence="4">
    <location>
        <begin position="53"/>
        <end position="181"/>
    </location>
</feature>
<dbReference type="Proteomes" id="UP000199120">
    <property type="component" value="Unassembled WGS sequence"/>
</dbReference>
<dbReference type="InterPro" id="IPR009187">
    <property type="entry name" value="Prok_Ku"/>
</dbReference>
<feature type="compositionally biased region" description="Basic and acidic residues" evidence="3">
    <location>
        <begin position="274"/>
        <end position="283"/>
    </location>
</feature>
<dbReference type="NCBIfam" id="TIGR02772">
    <property type="entry name" value="Ku_bact"/>
    <property type="match status" value="1"/>
</dbReference>
<protein>
    <recommendedName>
        <fullName evidence="2">Non-homologous end joining protein Ku</fullName>
    </recommendedName>
</protein>
<keyword evidence="2" id="KW-0233">DNA recombination</keyword>
<dbReference type="Gene3D" id="2.40.290.10">
    <property type="match status" value="1"/>
</dbReference>
<name>A0A1H7J209_9BURK</name>
<comment type="similarity">
    <text evidence="2">Belongs to the prokaryotic Ku family.</text>
</comment>
<dbReference type="InterPro" id="IPR006164">
    <property type="entry name" value="DNA_bd_Ku70/Ku80"/>
</dbReference>
<organism evidence="5 6">
    <name type="scientific">Paraburkholderia caballeronis</name>
    <dbReference type="NCBI Taxonomy" id="416943"/>
    <lineage>
        <taxon>Bacteria</taxon>
        <taxon>Pseudomonadati</taxon>
        <taxon>Pseudomonadota</taxon>
        <taxon>Betaproteobacteria</taxon>
        <taxon>Burkholderiales</taxon>
        <taxon>Burkholderiaceae</taxon>
        <taxon>Paraburkholderia</taxon>
    </lineage>
</organism>